<dbReference type="GO" id="GO:0006526">
    <property type="term" value="P:L-arginine biosynthetic process"/>
    <property type="evidence" value="ECO:0007669"/>
    <property type="project" value="TreeGrafter"/>
</dbReference>
<keyword evidence="6" id="KW-0378">Hydrolase</keyword>
<comment type="similarity">
    <text evidence="2">Belongs to the peptidase M20A family.</text>
</comment>
<dbReference type="Proteomes" id="UP000284543">
    <property type="component" value="Unassembled WGS sequence"/>
</dbReference>
<keyword evidence="3" id="KW-0645">Protease</keyword>
<dbReference type="GO" id="GO:0008777">
    <property type="term" value="F:acetylornithine deacetylase activity"/>
    <property type="evidence" value="ECO:0007669"/>
    <property type="project" value="TreeGrafter"/>
</dbReference>
<evidence type="ECO:0000256" key="4">
    <source>
        <dbReference type="ARBA" id="ARBA00022833"/>
    </source>
</evidence>
<dbReference type="Gene3D" id="3.40.630.10">
    <property type="entry name" value="Zn peptidases"/>
    <property type="match status" value="2"/>
</dbReference>
<dbReference type="AlphaFoldDB" id="A0A412Z5U3"/>
<comment type="cofactor">
    <cofactor evidence="1">
        <name>Zn(2+)</name>
        <dbReference type="ChEBI" id="CHEBI:29105"/>
    </cofactor>
</comment>
<dbReference type="GO" id="GO:0008237">
    <property type="term" value="F:metallopeptidase activity"/>
    <property type="evidence" value="ECO:0007669"/>
    <property type="project" value="UniProtKB-KW"/>
</dbReference>
<evidence type="ECO:0000256" key="3">
    <source>
        <dbReference type="ARBA" id="ARBA00022670"/>
    </source>
</evidence>
<reference evidence="6 7" key="1">
    <citation type="submission" date="2018-08" db="EMBL/GenBank/DDBJ databases">
        <title>A genome reference for cultivated species of the human gut microbiota.</title>
        <authorList>
            <person name="Zou Y."/>
            <person name="Xue W."/>
            <person name="Luo G."/>
        </authorList>
    </citation>
    <scope>NUCLEOTIDE SEQUENCE [LARGE SCALE GENOMIC DNA]</scope>
    <source>
        <strain evidence="6 7">AF14-18</strain>
    </source>
</reference>
<dbReference type="GO" id="GO:0008270">
    <property type="term" value="F:zinc ion binding"/>
    <property type="evidence" value="ECO:0007669"/>
    <property type="project" value="InterPro"/>
</dbReference>
<dbReference type="GO" id="GO:0006508">
    <property type="term" value="P:proteolysis"/>
    <property type="evidence" value="ECO:0007669"/>
    <property type="project" value="UniProtKB-KW"/>
</dbReference>
<evidence type="ECO:0000313" key="7">
    <source>
        <dbReference type="Proteomes" id="UP000284543"/>
    </source>
</evidence>
<evidence type="ECO:0000256" key="2">
    <source>
        <dbReference type="ARBA" id="ARBA00006247"/>
    </source>
</evidence>
<organism evidence="6 7">
    <name type="scientific">Enterocloster bolteae</name>
    <dbReference type="NCBI Taxonomy" id="208479"/>
    <lineage>
        <taxon>Bacteria</taxon>
        <taxon>Bacillati</taxon>
        <taxon>Bacillota</taxon>
        <taxon>Clostridia</taxon>
        <taxon>Lachnospirales</taxon>
        <taxon>Lachnospiraceae</taxon>
        <taxon>Enterocloster</taxon>
    </lineage>
</organism>
<evidence type="ECO:0000313" key="6">
    <source>
        <dbReference type="EMBL" id="RGV75364.1"/>
    </source>
</evidence>
<evidence type="ECO:0000256" key="1">
    <source>
        <dbReference type="ARBA" id="ARBA00001947"/>
    </source>
</evidence>
<proteinExistence type="inferred from homology"/>
<dbReference type="InterPro" id="IPR050072">
    <property type="entry name" value="Peptidase_M20A"/>
</dbReference>
<dbReference type="PANTHER" id="PTHR43808:SF31">
    <property type="entry name" value="N-ACETYL-L-CITRULLINE DEACETYLASE"/>
    <property type="match status" value="1"/>
</dbReference>
<gene>
    <name evidence="6" type="ORF">DWW02_13735</name>
</gene>
<dbReference type="GO" id="GO:0016805">
    <property type="term" value="F:dipeptidase activity"/>
    <property type="evidence" value="ECO:0007669"/>
    <property type="project" value="InterPro"/>
</dbReference>
<dbReference type="InterPro" id="IPR010964">
    <property type="entry name" value="M20A_pepV-rel"/>
</dbReference>
<dbReference type="PANTHER" id="PTHR43808">
    <property type="entry name" value="ACETYLORNITHINE DEACETYLASE"/>
    <property type="match status" value="1"/>
</dbReference>
<keyword evidence="4" id="KW-0862">Zinc</keyword>
<accession>A0A412Z5U3</accession>
<dbReference type="Pfam" id="PF01546">
    <property type="entry name" value="Peptidase_M20"/>
    <property type="match status" value="1"/>
</dbReference>
<dbReference type="NCBIfam" id="TIGR01887">
    <property type="entry name" value="dipeptidaselike"/>
    <property type="match status" value="1"/>
</dbReference>
<protein>
    <submittedName>
        <fullName evidence="6">M20/M25/M40 family metallo-hydrolase</fullName>
    </submittedName>
</protein>
<sequence>MDEQNQIDRMLLDYIDENRDQLVEHVRQMVRIDSVEREARDGAPFGPGVKKALDLALSISRDMGFETVDLDGYIGYAFYGRGEDYVCAMGHVDVVPAGEGWKEPPFNGHMENGVIYSRGVLDNKGPVMACLYGLAAVRALGLPLRHPVRIIFGCDEETGFEDLRYYLSKEKPPVYGFTPDCKYPVVYSERGRAVVRITGTRECLGTFFDFVNKYFIGAGNTGDRLGIDYYHEEYGMMEMRGYRLGLDPVWKAGQGNIRRVNAGNKNTEVSAGNGNAANTVYFEATLSYPGGITIREIMKPITEKAESCGLKAELVQNYDPVVFAKDTPMVKAMQDSYERVTGINGTPVTTTGGTYAKAMPGIVPFGPSFPGQKGISHNPNEWMTVDDLVTNAKIYALALYRLAQL</sequence>
<dbReference type="EMBL" id="QRZM01000005">
    <property type="protein sequence ID" value="RGV75364.1"/>
    <property type="molecule type" value="Genomic_DNA"/>
</dbReference>
<name>A0A412Z5U3_9FIRM</name>
<dbReference type="InterPro" id="IPR002933">
    <property type="entry name" value="Peptidase_M20"/>
</dbReference>
<dbReference type="RefSeq" id="WP_118018746.1">
    <property type="nucleotide sequence ID" value="NZ_CAUHGS010000012.1"/>
</dbReference>
<dbReference type="SUPFAM" id="SSF53187">
    <property type="entry name" value="Zn-dependent exopeptidases"/>
    <property type="match status" value="1"/>
</dbReference>
<comment type="caution">
    <text evidence="6">The sequence shown here is derived from an EMBL/GenBank/DDBJ whole genome shotgun (WGS) entry which is preliminary data.</text>
</comment>
<evidence type="ECO:0000256" key="5">
    <source>
        <dbReference type="ARBA" id="ARBA00023049"/>
    </source>
</evidence>
<keyword evidence="5" id="KW-0482">Metalloprotease</keyword>